<evidence type="ECO:0000256" key="4">
    <source>
        <dbReference type="PROSITE-ProRule" id="PRU00449"/>
    </source>
</evidence>
<keyword evidence="3" id="KW-0862">Zinc</keyword>
<dbReference type="EMBL" id="CAMPGE010023457">
    <property type="protein sequence ID" value="CAI2381394.1"/>
    <property type="molecule type" value="Genomic_DNA"/>
</dbReference>
<evidence type="ECO:0000256" key="5">
    <source>
        <dbReference type="SAM" id="MobiDB-lite"/>
    </source>
</evidence>
<evidence type="ECO:0000313" key="9">
    <source>
        <dbReference type="Proteomes" id="UP001295684"/>
    </source>
</evidence>
<dbReference type="Proteomes" id="UP001295684">
    <property type="component" value="Unassembled WGS sequence"/>
</dbReference>
<evidence type="ECO:0000256" key="1">
    <source>
        <dbReference type="ARBA" id="ARBA00022723"/>
    </source>
</evidence>
<evidence type="ECO:0000313" key="8">
    <source>
        <dbReference type="EMBL" id="CAI2381394.1"/>
    </source>
</evidence>
<evidence type="ECO:0000256" key="3">
    <source>
        <dbReference type="ARBA" id="ARBA00022833"/>
    </source>
</evidence>
<dbReference type="PANTHER" id="PTHR10634:SF67">
    <property type="entry name" value="AN1-TYPE ZINC FINGER PROTEIN 3"/>
    <property type="match status" value="1"/>
</dbReference>
<dbReference type="InterPro" id="IPR000058">
    <property type="entry name" value="Znf_AN1"/>
</dbReference>
<gene>
    <name evidence="7" type="ORF">ECRA1380_LOCUS6369</name>
    <name evidence="8" type="ORF">ECRASSUSDP1_LOCUS22849</name>
</gene>
<protein>
    <recommendedName>
        <fullName evidence="6">AN1-type domain-containing protein</fullName>
    </recommendedName>
</protein>
<keyword evidence="2 4" id="KW-0863">Zinc-finger</keyword>
<reference evidence="7" key="1">
    <citation type="submission" date="2021-01" db="EMBL/GenBank/DDBJ databases">
        <authorList>
            <person name="Corre E."/>
            <person name="Pelletier E."/>
            <person name="Niang G."/>
            <person name="Scheremetjew M."/>
            <person name="Finn R."/>
            <person name="Kale V."/>
            <person name="Holt S."/>
            <person name="Cochrane G."/>
            <person name="Meng A."/>
            <person name="Brown T."/>
            <person name="Cohen L."/>
        </authorList>
    </citation>
    <scope>NUCLEOTIDE SEQUENCE</scope>
    <source>
        <strain evidence="7">CT5</strain>
    </source>
</reference>
<keyword evidence="9" id="KW-1185">Reference proteome</keyword>
<name>A0A7S3KEY8_EUPCR</name>
<dbReference type="PANTHER" id="PTHR10634">
    <property type="entry name" value="AN1-TYPE ZINC FINGER PROTEIN"/>
    <property type="match status" value="1"/>
</dbReference>
<keyword evidence="1" id="KW-0479">Metal-binding</keyword>
<dbReference type="Gene3D" id="4.10.1110.10">
    <property type="entry name" value="AN1-like Zinc finger"/>
    <property type="match status" value="1"/>
</dbReference>
<feature type="region of interest" description="Disordered" evidence="5">
    <location>
        <begin position="68"/>
        <end position="99"/>
    </location>
</feature>
<dbReference type="SMART" id="SM00154">
    <property type="entry name" value="ZnF_AN1"/>
    <property type="match status" value="1"/>
</dbReference>
<dbReference type="Pfam" id="PF01428">
    <property type="entry name" value="zf-AN1"/>
    <property type="match status" value="1"/>
</dbReference>
<sequence>MEYNNSTEISDNELQLCPGCQTFFGRKETNYMCSKCFKGSQASQPSDSTQKDQVKVSEITEKPSEELLISSTPPVPSKDIEMVPQEEASTEEKKVAEVTAPKPKKNRCNHCNKKTGLLGFSCKCELNFCAKHRHADDHNCSYDYQAETKKILEEKNPVVEASKFGRI</sequence>
<evidence type="ECO:0000256" key="2">
    <source>
        <dbReference type="ARBA" id="ARBA00022771"/>
    </source>
</evidence>
<dbReference type="AlphaFoldDB" id="A0A7S3KEY8"/>
<dbReference type="GO" id="GO:0008270">
    <property type="term" value="F:zinc ion binding"/>
    <property type="evidence" value="ECO:0007669"/>
    <property type="project" value="UniProtKB-KW"/>
</dbReference>
<evidence type="ECO:0000259" key="6">
    <source>
        <dbReference type="PROSITE" id="PS51039"/>
    </source>
</evidence>
<proteinExistence type="predicted"/>
<dbReference type="SUPFAM" id="SSF57716">
    <property type="entry name" value="Glucocorticoid receptor-like (DNA-binding domain)"/>
    <property type="match status" value="1"/>
</dbReference>
<dbReference type="EMBL" id="HBIK01013529">
    <property type="protein sequence ID" value="CAE0381407.1"/>
    <property type="molecule type" value="Transcribed_RNA"/>
</dbReference>
<dbReference type="OrthoDB" id="296554at2759"/>
<dbReference type="Gene3D" id="1.20.5.4770">
    <property type="match status" value="1"/>
</dbReference>
<dbReference type="InterPro" id="IPR035896">
    <property type="entry name" value="AN1-like_Znf"/>
</dbReference>
<dbReference type="SUPFAM" id="SSF118310">
    <property type="entry name" value="AN1-like Zinc finger"/>
    <property type="match status" value="1"/>
</dbReference>
<evidence type="ECO:0000313" key="7">
    <source>
        <dbReference type="EMBL" id="CAE0381407.1"/>
    </source>
</evidence>
<feature type="domain" description="AN1-type" evidence="6">
    <location>
        <begin position="102"/>
        <end position="148"/>
    </location>
</feature>
<dbReference type="PROSITE" id="PS51039">
    <property type="entry name" value="ZF_AN1"/>
    <property type="match status" value="1"/>
</dbReference>
<dbReference type="InterPro" id="IPR050652">
    <property type="entry name" value="AN1_A20_ZnFinger"/>
</dbReference>
<organism evidence="7">
    <name type="scientific">Euplotes crassus</name>
    <dbReference type="NCBI Taxonomy" id="5936"/>
    <lineage>
        <taxon>Eukaryota</taxon>
        <taxon>Sar</taxon>
        <taxon>Alveolata</taxon>
        <taxon>Ciliophora</taxon>
        <taxon>Intramacronucleata</taxon>
        <taxon>Spirotrichea</taxon>
        <taxon>Hypotrichia</taxon>
        <taxon>Euplotida</taxon>
        <taxon>Euplotidae</taxon>
        <taxon>Moneuplotes</taxon>
    </lineage>
</organism>
<reference evidence="8" key="2">
    <citation type="submission" date="2023-07" db="EMBL/GenBank/DDBJ databases">
        <authorList>
            <consortium name="AG Swart"/>
            <person name="Singh M."/>
            <person name="Singh A."/>
            <person name="Seah K."/>
            <person name="Emmerich C."/>
        </authorList>
    </citation>
    <scope>NUCLEOTIDE SEQUENCE</scope>
    <source>
        <strain evidence="8">DP1</strain>
    </source>
</reference>
<accession>A0A7S3KEY8</accession>